<sequence length="222" mass="24645">MTATLLTRPRSLTTASKMAGAMCADGTENTSLLASINSKTAPDDRSRHMGKRQNPWQSSQPLKPPSRDTGGSKRRETAAAPTGQNVKQRLFPPGVTAPSIQQDTFISGPTQCSPTMQPATEQPGKRQIPANNTQPLQHGEHQPMDDCKRQAHHSKAATRMNKRTKHILMPALKDPYSRLHRQQSRHRTKMGLSLSEGPWAHKDADPIPRRRLWESLTTRVNA</sequence>
<accession>A0AAD1SQG7</accession>
<organism evidence="2 3">
    <name type="scientific">Pelobates cultripes</name>
    <name type="common">Western spadefoot toad</name>
    <dbReference type="NCBI Taxonomy" id="61616"/>
    <lineage>
        <taxon>Eukaryota</taxon>
        <taxon>Metazoa</taxon>
        <taxon>Chordata</taxon>
        <taxon>Craniata</taxon>
        <taxon>Vertebrata</taxon>
        <taxon>Euteleostomi</taxon>
        <taxon>Amphibia</taxon>
        <taxon>Batrachia</taxon>
        <taxon>Anura</taxon>
        <taxon>Pelobatoidea</taxon>
        <taxon>Pelobatidae</taxon>
        <taxon>Pelobates</taxon>
    </lineage>
</organism>
<dbReference type="Proteomes" id="UP001295444">
    <property type="component" value="Chromosome 07"/>
</dbReference>
<name>A0AAD1SQG7_PELCU</name>
<dbReference type="AlphaFoldDB" id="A0AAD1SQG7"/>
<reference evidence="2" key="1">
    <citation type="submission" date="2022-03" db="EMBL/GenBank/DDBJ databases">
        <authorList>
            <person name="Alioto T."/>
            <person name="Alioto T."/>
            <person name="Gomez Garrido J."/>
        </authorList>
    </citation>
    <scope>NUCLEOTIDE SEQUENCE</scope>
</reference>
<gene>
    <name evidence="2" type="ORF">PECUL_23A048030</name>
</gene>
<feature type="region of interest" description="Disordered" evidence="1">
    <location>
        <begin position="34"/>
        <end position="127"/>
    </location>
</feature>
<feature type="compositionally biased region" description="Polar residues" evidence="1">
    <location>
        <begin position="98"/>
        <end position="120"/>
    </location>
</feature>
<feature type="region of interest" description="Disordered" evidence="1">
    <location>
        <begin position="177"/>
        <end position="204"/>
    </location>
</feature>
<evidence type="ECO:0000313" key="3">
    <source>
        <dbReference type="Proteomes" id="UP001295444"/>
    </source>
</evidence>
<protein>
    <submittedName>
        <fullName evidence="2">Uncharacterized protein</fullName>
    </submittedName>
</protein>
<feature type="compositionally biased region" description="Basic residues" evidence="1">
    <location>
        <begin position="178"/>
        <end position="189"/>
    </location>
</feature>
<evidence type="ECO:0000256" key="1">
    <source>
        <dbReference type="SAM" id="MobiDB-lite"/>
    </source>
</evidence>
<evidence type="ECO:0000313" key="2">
    <source>
        <dbReference type="EMBL" id="CAH2307502.1"/>
    </source>
</evidence>
<dbReference type="EMBL" id="OW240918">
    <property type="protein sequence ID" value="CAH2307502.1"/>
    <property type="molecule type" value="Genomic_DNA"/>
</dbReference>
<keyword evidence="3" id="KW-1185">Reference proteome</keyword>
<proteinExistence type="predicted"/>